<name>A0ABX4CRX1_9FLAO</name>
<dbReference type="SUPFAM" id="SSF47336">
    <property type="entry name" value="ACP-like"/>
    <property type="match status" value="1"/>
</dbReference>
<feature type="domain" description="Carrier" evidence="1">
    <location>
        <begin position="9"/>
        <end position="64"/>
    </location>
</feature>
<protein>
    <submittedName>
        <fullName evidence="2">Acyl carrier protein</fullName>
    </submittedName>
</protein>
<reference evidence="2 3" key="1">
    <citation type="submission" date="2016-11" db="EMBL/GenBank/DDBJ databases">
        <title>Whole genomes of Flavobacteriaceae.</title>
        <authorList>
            <person name="Stine C."/>
            <person name="Li C."/>
            <person name="Tadesse D."/>
        </authorList>
    </citation>
    <scope>NUCLEOTIDE SEQUENCE [LARGE SCALE GENOMIC DNA]</scope>
    <source>
        <strain evidence="2 3">CCUG 60112</strain>
    </source>
</reference>
<dbReference type="Pfam" id="PF00550">
    <property type="entry name" value="PP-binding"/>
    <property type="match status" value="1"/>
</dbReference>
<dbReference type="InterPro" id="IPR036736">
    <property type="entry name" value="ACP-like_sf"/>
</dbReference>
<accession>A0ABX4CRX1</accession>
<dbReference type="Gene3D" id="1.10.1200.10">
    <property type="entry name" value="ACP-like"/>
    <property type="match status" value="1"/>
</dbReference>
<evidence type="ECO:0000259" key="1">
    <source>
        <dbReference type="Pfam" id="PF00550"/>
    </source>
</evidence>
<gene>
    <name evidence="2" type="ORF">B0A81_15290</name>
</gene>
<evidence type="ECO:0000313" key="3">
    <source>
        <dbReference type="Proteomes" id="UP000198381"/>
    </source>
</evidence>
<keyword evidence="3" id="KW-1185">Reference proteome</keyword>
<dbReference type="Proteomes" id="UP000198381">
    <property type="component" value="Unassembled WGS sequence"/>
</dbReference>
<dbReference type="RefSeq" id="WP_089058825.1">
    <property type="nucleotide sequence ID" value="NZ_MUHD01000028.1"/>
</dbReference>
<sequence>MNNIEKYSAIFCKALEVEDKDLEGLKYQDVMGWDSIGHMNLISELEECFDIMLETDDIVDFSSFEKGMEILKKKYGIQF</sequence>
<dbReference type="EMBL" id="MUHD01000028">
    <property type="protein sequence ID" value="OXB05313.1"/>
    <property type="molecule type" value="Genomic_DNA"/>
</dbReference>
<dbReference type="InterPro" id="IPR009081">
    <property type="entry name" value="PP-bd_ACP"/>
</dbReference>
<comment type="caution">
    <text evidence="2">The sequence shown here is derived from an EMBL/GenBank/DDBJ whole genome shotgun (WGS) entry which is preliminary data.</text>
</comment>
<organism evidence="2 3">
    <name type="scientific">Flavobacterium plurextorum</name>
    <dbReference type="NCBI Taxonomy" id="1114867"/>
    <lineage>
        <taxon>Bacteria</taxon>
        <taxon>Pseudomonadati</taxon>
        <taxon>Bacteroidota</taxon>
        <taxon>Flavobacteriia</taxon>
        <taxon>Flavobacteriales</taxon>
        <taxon>Flavobacteriaceae</taxon>
        <taxon>Flavobacterium</taxon>
    </lineage>
</organism>
<evidence type="ECO:0000313" key="2">
    <source>
        <dbReference type="EMBL" id="OXB05313.1"/>
    </source>
</evidence>
<proteinExistence type="predicted"/>